<dbReference type="SUPFAM" id="SSF55347">
    <property type="entry name" value="Glyceraldehyde-3-phosphate dehydrogenase-like, C-terminal domain"/>
    <property type="match status" value="1"/>
</dbReference>
<dbReference type="Pfam" id="PF01408">
    <property type="entry name" value="GFO_IDH_MocA"/>
    <property type="match status" value="1"/>
</dbReference>
<accession>A0A1H5PJW5</accession>
<evidence type="ECO:0000256" key="1">
    <source>
        <dbReference type="ARBA" id="ARBA00023027"/>
    </source>
</evidence>
<dbReference type="Proteomes" id="UP000182725">
    <property type="component" value="Unassembled WGS sequence"/>
</dbReference>
<name>A0A1H5PJW5_9MICC</name>
<evidence type="ECO:0000259" key="3">
    <source>
        <dbReference type="Pfam" id="PF22725"/>
    </source>
</evidence>
<dbReference type="Gene3D" id="3.30.360.10">
    <property type="entry name" value="Dihydrodipicolinate Reductase, domain 2"/>
    <property type="match status" value="1"/>
</dbReference>
<proteinExistence type="predicted"/>
<dbReference type="Pfam" id="PF22725">
    <property type="entry name" value="GFO_IDH_MocA_C3"/>
    <property type="match status" value="1"/>
</dbReference>
<feature type="domain" description="GFO/IDH/MocA-like oxidoreductase" evidence="3">
    <location>
        <begin position="139"/>
        <end position="269"/>
    </location>
</feature>
<protein>
    <submittedName>
        <fullName evidence="4">Predicted dehydrogenase</fullName>
    </submittedName>
</protein>
<gene>
    <name evidence="4" type="ORF">SAMN04489740_4360</name>
</gene>
<feature type="domain" description="Gfo/Idh/MocA-like oxidoreductase N-terminal" evidence="2">
    <location>
        <begin position="45"/>
        <end position="131"/>
    </location>
</feature>
<reference evidence="4 5" key="1">
    <citation type="submission" date="2016-10" db="EMBL/GenBank/DDBJ databases">
        <authorList>
            <person name="de Groot N.N."/>
        </authorList>
    </citation>
    <scope>NUCLEOTIDE SEQUENCE [LARGE SCALE GENOMIC DNA]</scope>
    <source>
        <strain evidence="4 5">DSM 22274</strain>
    </source>
</reference>
<dbReference type="Gene3D" id="3.40.50.720">
    <property type="entry name" value="NAD(P)-binding Rossmann-like Domain"/>
    <property type="match status" value="1"/>
</dbReference>
<dbReference type="PANTHER" id="PTHR43377:SF1">
    <property type="entry name" value="BILIVERDIN REDUCTASE A"/>
    <property type="match status" value="1"/>
</dbReference>
<evidence type="ECO:0000313" key="5">
    <source>
        <dbReference type="Proteomes" id="UP000182725"/>
    </source>
</evidence>
<dbReference type="AlphaFoldDB" id="A0A1H5PJW5"/>
<dbReference type="InterPro" id="IPR051450">
    <property type="entry name" value="Gfo/Idh/MocA_Oxidoreductases"/>
</dbReference>
<evidence type="ECO:0000259" key="2">
    <source>
        <dbReference type="Pfam" id="PF01408"/>
    </source>
</evidence>
<dbReference type="InterPro" id="IPR000683">
    <property type="entry name" value="Gfo/Idh/MocA-like_OxRdtase_N"/>
</dbReference>
<dbReference type="GO" id="GO:0000166">
    <property type="term" value="F:nucleotide binding"/>
    <property type="evidence" value="ECO:0007669"/>
    <property type="project" value="InterPro"/>
</dbReference>
<dbReference type="PANTHER" id="PTHR43377">
    <property type="entry name" value="BILIVERDIN REDUCTASE A"/>
    <property type="match status" value="1"/>
</dbReference>
<dbReference type="InterPro" id="IPR055170">
    <property type="entry name" value="GFO_IDH_MocA-like_dom"/>
</dbReference>
<evidence type="ECO:0000313" key="4">
    <source>
        <dbReference type="EMBL" id="SEF13317.1"/>
    </source>
</evidence>
<dbReference type="SUPFAM" id="SSF51735">
    <property type="entry name" value="NAD(P)-binding Rossmann-fold domains"/>
    <property type="match status" value="1"/>
</dbReference>
<dbReference type="EMBL" id="FNTV01000002">
    <property type="protein sequence ID" value="SEF13317.1"/>
    <property type="molecule type" value="Genomic_DNA"/>
</dbReference>
<dbReference type="InterPro" id="IPR036291">
    <property type="entry name" value="NAD(P)-bd_dom_sf"/>
</dbReference>
<dbReference type="RefSeq" id="WP_074713821.1">
    <property type="nucleotide sequence ID" value="NZ_FNTV01000002.1"/>
</dbReference>
<organism evidence="4 5">
    <name type="scientific">Arthrobacter alpinus</name>
    <dbReference type="NCBI Taxonomy" id="656366"/>
    <lineage>
        <taxon>Bacteria</taxon>
        <taxon>Bacillati</taxon>
        <taxon>Actinomycetota</taxon>
        <taxon>Actinomycetes</taxon>
        <taxon>Micrococcales</taxon>
        <taxon>Micrococcaceae</taxon>
        <taxon>Arthrobacter</taxon>
    </lineage>
</organism>
<keyword evidence="1" id="KW-0520">NAD</keyword>
<sequence length="361" mass="37830">MNTQRPIKIAIASFAHEHALSYASILSRMPGIEILTADPDGALATDGATRGSELAHQMGLNYVDDYSDLLAWQPDAVIVTSENSRHRELVERAAGAGAHILCEKPIATEIKDAEAMVAACRDAGAILMIAYPVRFSPAFASLKNHLAAGHLGEPISVSGTNNGKIPSTSRGWFTDQELAGGGALIDHIVHCADLIDSMTDGEQPLSVYAVANTILHADKNISVETGGLVTITYESGLIASIDCSWSLPDSAATWGSLTLQVVGTKGTIEIEPFTESISGIGADGPLHVTSSPNLDRLLLAEFISAVRHSGRAVFGSTPKISAQPDGGVGIRTLKIVAAARTSAKNHQPVLISQLNAPHPAV</sequence>